<dbReference type="AlphaFoldDB" id="A0A401LVP5"/>
<gene>
    <name evidence="1" type="ORF">KGMB02408_25430</name>
</gene>
<evidence type="ECO:0000313" key="1">
    <source>
        <dbReference type="EMBL" id="GCB35598.1"/>
    </source>
</evidence>
<evidence type="ECO:0000313" key="2">
    <source>
        <dbReference type="Proteomes" id="UP000288079"/>
    </source>
</evidence>
<sequence length="305" mass="35417">MKHTFIFIGLTVGLLFGMMSCTSKSPGSNTQTVAMADNNNTNVEITEVIPTQSVDTVEATLTDSIVSTPTNSLKKSIYRYAKKGPFVENDTTFLYRSATNAYNGCPEYEDIYIERDRQSKSYQQVLNYASTYLSDHSDVEDFDYQLKYLREKHPQAFPKHTLSDDFPKTWIPICSFQNTYYMNELYAYYTSFFTDSLYIKRDMDGPVPYIIQSFKRVSPTHYLFDLIRYDNRCHLDLQIIDAERKIAIITTDDQESGRKWHTLYIAKDTAPLLDAICWNSTDMPEDTNVDFDEIDFDSLFKQQEQ</sequence>
<protein>
    <recommendedName>
        <fullName evidence="3">Lipoprotein</fullName>
    </recommendedName>
</protein>
<organism evidence="1 2">
    <name type="scientific">Bacteroides faecalis</name>
    <dbReference type="NCBI Taxonomy" id="2447885"/>
    <lineage>
        <taxon>Bacteria</taxon>
        <taxon>Pseudomonadati</taxon>
        <taxon>Bacteroidota</taxon>
        <taxon>Bacteroidia</taxon>
        <taxon>Bacteroidales</taxon>
        <taxon>Bacteroidaceae</taxon>
        <taxon>Bacteroides</taxon>
    </lineage>
</organism>
<evidence type="ECO:0008006" key="3">
    <source>
        <dbReference type="Google" id="ProtNLM"/>
    </source>
</evidence>
<dbReference type="Proteomes" id="UP000288079">
    <property type="component" value="Unassembled WGS sequence"/>
</dbReference>
<comment type="caution">
    <text evidence="1">The sequence shown here is derived from an EMBL/GenBank/DDBJ whole genome shotgun (WGS) entry which is preliminary data.</text>
</comment>
<dbReference type="RefSeq" id="WP_125041504.1">
    <property type="nucleotide sequence ID" value="NZ_BHWB01000007.1"/>
</dbReference>
<name>A0A401LVP5_9BACE</name>
<keyword evidence="2" id="KW-1185">Reference proteome</keyword>
<reference evidence="1 2" key="1">
    <citation type="submission" date="2018-10" db="EMBL/GenBank/DDBJ databases">
        <title>Draft Genome Sequence of Bacteroides sp. KCTC 15687.</title>
        <authorList>
            <person name="Yu S.Y."/>
            <person name="Kim J.S."/>
            <person name="Oh B.S."/>
            <person name="Park S.H."/>
            <person name="Kang S.W."/>
            <person name="Park J.E."/>
            <person name="Choi S.H."/>
            <person name="Han K.I."/>
            <person name="Lee K.C."/>
            <person name="Eom M.K."/>
            <person name="Suh M.K."/>
            <person name="Lee D.H."/>
            <person name="Yoon H."/>
            <person name="Kim B."/>
            <person name="Yang S.J."/>
            <person name="Lee J.S."/>
            <person name="Lee J.H."/>
        </authorList>
    </citation>
    <scope>NUCLEOTIDE SEQUENCE [LARGE SCALE GENOMIC DNA]</scope>
    <source>
        <strain evidence="1 2">KCTC 15687</strain>
    </source>
</reference>
<dbReference type="PROSITE" id="PS51257">
    <property type="entry name" value="PROKAR_LIPOPROTEIN"/>
    <property type="match status" value="1"/>
</dbReference>
<dbReference type="OrthoDB" id="1052540at2"/>
<accession>A0A401LVP5</accession>
<proteinExistence type="predicted"/>
<dbReference type="EMBL" id="BHWB01000007">
    <property type="protein sequence ID" value="GCB35598.1"/>
    <property type="molecule type" value="Genomic_DNA"/>
</dbReference>